<dbReference type="GO" id="GO:0008233">
    <property type="term" value="F:peptidase activity"/>
    <property type="evidence" value="ECO:0007669"/>
    <property type="project" value="UniProtKB-KW"/>
</dbReference>
<dbReference type="PANTHER" id="PTHR30217:SF10">
    <property type="entry name" value="23S RRNA 5-HYDROXYCYTIDINE C2501 SYNTHASE"/>
    <property type="match status" value="1"/>
</dbReference>
<name>A0A4R2KRN2_9FIRM</name>
<dbReference type="Pfam" id="PF01136">
    <property type="entry name" value="Peptidase_U32"/>
    <property type="match status" value="2"/>
</dbReference>
<dbReference type="InterPro" id="IPR051454">
    <property type="entry name" value="RNA/ubiquinone_mod_enzymes"/>
</dbReference>
<dbReference type="EMBL" id="SLWV01000015">
    <property type="protein sequence ID" value="TCO73629.1"/>
    <property type="molecule type" value="Genomic_DNA"/>
</dbReference>
<comment type="caution">
    <text evidence="2">The sequence shown here is derived from an EMBL/GenBank/DDBJ whole genome shotgun (WGS) entry which is preliminary data.</text>
</comment>
<dbReference type="PANTHER" id="PTHR30217">
    <property type="entry name" value="PEPTIDASE U32 FAMILY"/>
    <property type="match status" value="1"/>
</dbReference>
<dbReference type="OrthoDB" id="9807498at2"/>
<evidence type="ECO:0000313" key="3">
    <source>
        <dbReference type="Proteomes" id="UP000294919"/>
    </source>
</evidence>
<dbReference type="InterPro" id="IPR020988">
    <property type="entry name" value="Pept_U32_collagenase"/>
</dbReference>
<dbReference type="GO" id="GO:0006508">
    <property type="term" value="P:proteolysis"/>
    <property type="evidence" value="ECO:0007669"/>
    <property type="project" value="UniProtKB-KW"/>
</dbReference>
<keyword evidence="2" id="KW-0645">Protease</keyword>
<protein>
    <submittedName>
        <fullName evidence="2">Putative protease</fullName>
    </submittedName>
</protein>
<dbReference type="InterPro" id="IPR001539">
    <property type="entry name" value="Peptidase_U32"/>
</dbReference>
<evidence type="ECO:0000259" key="1">
    <source>
        <dbReference type="Pfam" id="PF12392"/>
    </source>
</evidence>
<keyword evidence="3" id="KW-1185">Reference proteome</keyword>
<dbReference type="Pfam" id="PF12392">
    <property type="entry name" value="DUF3656"/>
    <property type="match status" value="1"/>
</dbReference>
<proteinExistence type="predicted"/>
<organism evidence="2 3">
    <name type="scientific">Marinisporobacter balticus</name>
    <dbReference type="NCBI Taxonomy" id="2018667"/>
    <lineage>
        <taxon>Bacteria</taxon>
        <taxon>Bacillati</taxon>
        <taxon>Bacillota</taxon>
        <taxon>Clostridia</taxon>
        <taxon>Peptostreptococcales</taxon>
        <taxon>Thermotaleaceae</taxon>
        <taxon>Marinisporobacter</taxon>
    </lineage>
</organism>
<sequence length="823" mass="93580">MEIELLAPVGSFEALEAAVQNGADAVYLGGTLFSARQNAKNFDDEVLKEAVAYCHIRGVKVFVTVNTLVSNQELIELGKYLAFLYNIDVDAIIVQDLGIAKFVKELLPDFEMHGSTQMSVHNLQGVKQLEDMSFQRAVLAREMSKEEIEWVRKNSKIDIEVFVHGALCVSYSGQCLMSSMIGGRSGNRGRCAQPCRKTYDLIDMHSGKKISSPLGDYLLSPRDLNTLENIDEVLDTGIKSLKIEGRMKRAEYVATVVNAYRKAIDQYILNKGKPEIDAQISNDVKQIFNRRFTKGYILAETGNKIMNFMKPGNRGIKIGKVIDYDKNKRKVKIKLEGFLSKGDGIEIWSRKGDNPGTIVENIFKKGEKKETANHGEIIEIKFNKTVLKDSPVYKTSDSALLKRAKETYEKKDKKIALYGKFKGKLDHAIELLLWDDDGNYIEEKGEYIVQEALKTSITEERISEQIAKLGNTPYELKTLEMQLDQGVAISIGQLNNLRRNVIEKMNQLRENHNHRENIDLKAFYEKTKTWIKNKQGIKSEHIGLRVYVNNIIQLKAVLKFHIDRIYYSDIATIDEALKIAEPYNTPLIPTFSRITEDVELVNINKKMHTLEKLSGLMASNLGVLNMLKDFKDIKIITDFSLNVFNNGSIECLKEMNVEEITLSPELTLKQIKEIIKQSELPCEVIVHGNLPLMISKYCPISTMLKDGQKHCNLCKNNQFGLKDPLGMTFPIVRDSNCRIQILNAQKLCLIESIKELMDGGIRHMRIQFTTEDEKEIVSTLKAYMKTIKNTLEGNKEQSQETKDFIKNMKEQGLTKGHFFRGVM</sequence>
<dbReference type="PROSITE" id="PS01276">
    <property type="entry name" value="PEPTIDASE_U32"/>
    <property type="match status" value="1"/>
</dbReference>
<reference evidence="2 3" key="1">
    <citation type="submission" date="2019-03" db="EMBL/GenBank/DDBJ databases">
        <title>Genomic Encyclopedia of Type Strains, Phase IV (KMG-IV): sequencing the most valuable type-strain genomes for metagenomic binning, comparative biology and taxonomic classification.</title>
        <authorList>
            <person name="Goeker M."/>
        </authorList>
    </citation>
    <scope>NUCLEOTIDE SEQUENCE [LARGE SCALE GENOMIC DNA]</scope>
    <source>
        <strain evidence="2 3">DSM 102940</strain>
    </source>
</reference>
<dbReference type="AlphaFoldDB" id="A0A4R2KRN2"/>
<gene>
    <name evidence="2" type="ORF">EV214_11518</name>
</gene>
<dbReference type="Gene3D" id="2.40.30.10">
    <property type="entry name" value="Translation factors"/>
    <property type="match status" value="1"/>
</dbReference>
<evidence type="ECO:0000313" key="2">
    <source>
        <dbReference type="EMBL" id="TCO73629.1"/>
    </source>
</evidence>
<dbReference type="RefSeq" id="WP_132245780.1">
    <property type="nucleotide sequence ID" value="NZ_SLWV01000015.1"/>
</dbReference>
<feature type="domain" description="Peptidase U32 collagenase" evidence="1">
    <location>
        <begin position="392"/>
        <end position="509"/>
    </location>
</feature>
<dbReference type="Proteomes" id="UP000294919">
    <property type="component" value="Unassembled WGS sequence"/>
</dbReference>
<accession>A0A4R2KRN2</accession>
<keyword evidence="2" id="KW-0378">Hydrolase</keyword>